<gene>
    <name evidence="1" type="ORF">SAMN05660831_00949</name>
</gene>
<dbReference type="OrthoDB" id="5612752at2"/>
<name>A0A1I1Q253_9GAMM</name>
<dbReference type="InterPro" id="IPR025906">
    <property type="entry name" value="YjfB_motility"/>
</dbReference>
<dbReference type="STRING" id="1123397.SAMN05660831_00949"/>
<protein>
    <submittedName>
        <fullName evidence="1">Putative motility protein</fullName>
    </submittedName>
</protein>
<accession>A0A1I1Q253</accession>
<dbReference type="Pfam" id="PF14070">
    <property type="entry name" value="YjfB_motility"/>
    <property type="match status" value="1"/>
</dbReference>
<sequence>MDISSGMQAAALDQYSTRTGDAVTTTMMSKVMDMQAQNGAQLIQGIEESSQAIQEALPDNVGNNVNTVV</sequence>
<reference evidence="1 2" key="1">
    <citation type="submission" date="2016-10" db="EMBL/GenBank/DDBJ databases">
        <authorList>
            <person name="de Groot N.N."/>
        </authorList>
    </citation>
    <scope>NUCLEOTIDE SEQUENCE [LARGE SCALE GENOMIC DNA]</scope>
    <source>
        <strain evidence="1 2">HL3</strain>
    </source>
</reference>
<dbReference type="RefSeq" id="WP_159433020.1">
    <property type="nucleotide sequence ID" value="NZ_FOMJ01000002.1"/>
</dbReference>
<dbReference type="EMBL" id="FOMJ01000002">
    <property type="protein sequence ID" value="SFD16216.1"/>
    <property type="molecule type" value="Genomic_DNA"/>
</dbReference>
<evidence type="ECO:0000313" key="2">
    <source>
        <dbReference type="Proteomes" id="UP000198611"/>
    </source>
</evidence>
<dbReference type="Proteomes" id="UP000198611">
    <property type="component" value="Unassembled WGS sequence"/>
</dbReference>
<dbReference type="AlphaFoldDB" id="A0A1I1Q253"/>
<organism evidence="1 2">
    <name type="scientific">Thiohalospira halophila DSM 15071</name>
    <dbReference type="NCBI Taxonomy" id="1123397"/>
    <lineage>
        <taxon>Bacteria</taxon>
        <taxon>Pseudomonadati</taxon>
        <taxon>Pseudomonadota</taxon>
        <taxon>Gammaproteobacteria</taxon>
        <taxon>Thiohalospirales</taxon>
        <taxon>Thiohalospiraceae</taxon>
        <taxon>Thiohalospira</taxon>
    </lineage>
</organism>
<proteinExistence type="predicted"/>
<keyword evidence="2" id="KW-1185">Reference proteome</keyword>
<evidence type="ECO:0000313" key="1">
    <source>
        <dbReference type="EMBL" id="SFD16216.1"/>
    </source>
</evidence>